<feature type="domain" description="Histidine kinase" evidence="5">
    <location>
        <begin position="827"/>
        <end position="1043"/>
    </location>
</feature>
<sequence>MLKLFYILLAFFIFPTVEVTGQPYYFSHYQVESGLSSNSVMCSIQDKRGFLWFGTKDGLNCFNGYQFKVFRNDPDKSNSLGGNFIHSLYEDAKGTMWVGTDRGLYRYDQNTESFSKLSVSPVDEIRDIKADGQNNLWFIAGFTLHSYNQSIGKLTVYPIKKYLEATSICISSGIVWVATTAGTIKKYDPATLSFDSYSLFNKSKPSVSWFVERLFDTGKGSLLVGTSKQGVKVFDLTTHLYKDLLIQNEDNTPIFARVFIHNTGDEYWIGTESGIFIYTLSNNKSIQLKKHYNDPYSLSDNAIYTFCKDKEGGIWVGTYFGGVNYYSKQYAAFEKYFPKVGENAISGNAVREIHQDNNKNLWIGTEDAGLNKLGTNGKFTSYQPSNKPGSLSNNNIHGLLVTGDSLWVGTFESGLDIFRISTGKVIRHYVTGKDTNGLKSNFIYSIYRTRTGRVFLATGHGLFEYDYNTRNFKMHKEIPDLFYTEIMEDSAGTIWAGTYSNGLYYFNPKTAIGGKLHYLKKKDSSLNNDRVNVIYEAGDNSIWFGTERGLYNFDRRKQSLKKYTTKNGFPSDVIFSILPDEQKQLWISTSKGLLRFNPVTKDLKVYTKANGLLSDQFNYNSAYKDADGRMYFGSVKGMISFMPFKLKNPYTSPNYITGFQISNKEVGINEAGSPLKKSISVTDTIALSYNQSSFSIDFASLSFTSPEMTEYRYKMEGLDKDWTHLKSNRKVYFTGLAPGEYKFRFESSNYSGAWSKHPKTLVILIAPPYWASNWAYCIYMLLFIGVIYFSIRSYHERLENRNRRKIAMMKSEKEKEIYESKIAFFTNVAHEIRTPLTLIIAPMERVMKEANEVPSIKTNLRIMAKNTNRLLELTNQLLDFRKTEINGYNLNFVKTDVTELLNNTFTRFKGITQQKSIKFKLEAPAGKLIAYVDREALDKILSNLIDNAVKYAKSKVIVELLPQNDDSLTFKIQIKNDGHIIPQEKKNEIFETFYRLKATEKLSGTGIGLPLSRSLAELHKGTLGLLATKDEMNIFELELPIHQQMEFDIMSIKS</sequence>
<evidence type="ECO:0000256" key="3">
    <source>
        <dbReference type="ARBA" id="ARBA00022553"/>
    </source>
</evidence>
<dbReference type="SMART" id="SM00387">
    <property type="entry name" value="HATPase_c"/>
    <property type="match status" value="1"/>
</dbReference>
<evidence type="ECO:0000313" key="7">
    <source>
        <dbReference type="Proteomes" id="UP001247620"/>
    </source>
</evidence>
<dbReference type="InterPro" id="IPR003661">
    <property type="entry name" value="HisK_dim/P_dom"/>
</dbReference>
<comment type="caution">
    <text evidence="6">The sequence shown here is derived from an EMBL/GenBank/DDBJ whole genome shotgun (WGS) entry which is preliminary data.</text>
</comment>
<keyword evidence="4" id="KW-0472">Membrane</keyword>
<dbReference type="InterPro" id="IPR036097">
    <property type="entry name" value="HisK_dim/P_sf"/>
</dbReference>
<dbReference type="Gene3D" id="1.10.287.130">
    <property type="match status" value="1"/>
</dbReference>
<dbReference type="CDD" id="cd00075">
    <property type="entry name" value="HATPase"/>
    <property type="match status" value="1"/>
</dbReference>
<keyword evidence="4" id="KW-1133">Transmembrane helix</keyword>
<gene>
    <name evidence="6" type="ORF">J2W55_001501</name>
</gene>
<dbReference type="InterPro" id="IPR015943">
    <property type="entry name" value="WD40/YVTN_repeat-like_dom_sf"/>
</dbReference>
<dbReference type="SUPFAM" id="SSF55874">
    <property type="entry name" value="ATPase domain of HSP90 chaperone/DNA topoisomerase II/histidine kinase"/>
    <property type="match status" value="1"/>
</dbReference>
<dbReference type="InterPro" id="IPR003594">
    <property type="entry name" value="HATPase_dom"/>
</dbReference>
<evidence type="ECO:0000313" key="6">
    <source>
        <dbReference type="EMBL" id="MDR6941659.1"/>
    </source>
</evidence>
<accession>A0ABU1T8M6</accession>
<evidence type="ECO:0000256" key="1">
    <source>
        <dbReference type="ARBA" id="ARBA00000085"/>
    </source>
</evidence>
<dbReference type="Gene3D" id="2.60.40.10">
    <property type="entry name" value="Immunoglobulins"/>
    <property type="match status" value="1"/>
</dbReference>
<dbReference type="Pfam" id="PF07495">
    <property type="entry name" value="Y_Y_Y"/>
    <property type="match status" value="1"/>
</dbReference>
<dbReference type="Pfam" id="PF02518">
    <property type="entry name" value="HATPase_c"/>
    <property type="match status" value="1"/>
</dbReference>
<keyword evidence="3" id="KW-0597">Phosphoprotein</keyword>
<dbReference type="Gene3D" id="3.30.565.10">
    <property type="entry name" value="Histidine kinase-like ATPase, C-terminal domain"/>
    <property type="match status" value="1"/>
</dbReference>
<proteinExistence type="predicted"/>
<dbReference type="SMART" id="SM00388">
    <property type="entry name" value="HisKA"/>
    <property type="match status" value="1"/>
</dbReference>
<dbReference type="PANTHER" id="PTHR43547:SF2">
    <property type="entry name" value="HYBRID SIGNAL TRANSDUCTION HISTIDINE KINASE C"/>
    <property type="match status" value="1"/>
</dbReference>
<dbReference type="CDD" id="cd00082">
    <property type="entry name" value="HisKA"/>
    <property type="match status" value="1"/>
</dbReference>
<dbReference type="Proteomes" id="UP001247620">
    <property type="component" value="Unassembled WGS sequence"/>
</dbReference>
<dbReference type="InterPro" id="IPR011123">
    <property type="entry name" value="Y_Y_Y"/>
</dbReference>
<evidence type="ECO:0000256" key="4">
    <source>
        <dbReference type="SAM" id="Phobius"/>
    </source>
</evidence>
<keyword evidence="6" id="KW-0418">Kinase</keyword>
<dbReference type="Pfam" id="PF07494">
    <property type="entry name" value="Reg_prop"/>
    <property type="match status" value="6"/>
</dbReference>
<dbReference type="InterPro" id="IPR004358">
    <property type="entry name" value="Sig_transdc_His_kin-like_C"/>
</dbReference>
<name>A0ABU1T8M6_9SPHI</name>
<dbReference type="SUPFAM" id="SSF47384">
    <property type="entry name" value="Homodimeric domain of signal transducing histidine kinase"/>
    <property type="match status" value="1"/>
</dbReference>
<dbReference type="EC" id="2.7.13.3" evidence="2"/>
<organism evidence="6 7">
    <name type="scientific">Mucilaginibacter pocheonensis</name>
    <dbReference type="NCBI Taxonomy" id="398050"/>
    <lineage>
        <taxon>Bacteria</taxon>
        <taxon>Pseudomonadati</taxon>
        <taxon>Bacteroidota</taxon>
        <taxon>Sphingobacteriia</taxon>
        <taxon>Sphingobacteriales</taxon>
        <taxon>Sphingobacteriaceae</taxon>
        <taxon>Mucilaginibacter</taxon>
    </lineage>
</organism>
<dbReference type="GO" id="GO:0016301">
    <property type="term" value="F:kinase activity"/>
    <property type="evidence" value="ECO:0007669"/>
    <property type="project" value="UniProtKB-KW"/>
</dbReference>
<dbReference type="EMBL" id="JAVDUU010000002">
    <property type="protein sequence ID" value="MDR6941659.1"/>
    <property type="molecule type" value="Genomic_DNA"/>
</dbReference>
<feature type="transmembrane region" description="Helical" evidence="4">
    <location>
        <begin position="773"/>
        <end position="791"/>
    </location>
</feature>
<dbReference type="PROSITE" id="PS50109">
    <property type="entry name" value="HIS_KIN"/>
    <property type="match status" value="1"/>
</dbReference>
<protein>
    <recommendedName>
        <fullName evidence="2">histidine kinase</fullName>
        <ecNumber evidence="2">2.7.13.3</ecNumber>
    </recommendedName>
</protein>
<evidence type="ECO:0000259" key="5">
    <source>
        <dbReference type="PROSITE" id="PS50109"/>
    </source>
</evidence>
<evidence type="ECO:0000256" key="2">
    <source>
        <dbReference type="ARBA" id="ARBA00012438"/>
    </source>
</evidence>
<dbReference type="InterPro" id="IPR036890">
    <property type="entry name" value="HATPase_C_sf"/>
</dbReference>
<dbReference type="Pfam" id="PF00512">
    <property type="entry name" value="HisKA"/>
    <property type="match status" value="1"/>
</dbReference>
<reference evidence="6 7" key="1">
    <citation type="submission" date="2023-07" db="EMBL/GenBank/DDBJ databases">
        <title>Sorghum-associated microbial communities from plants grown in Nebraska, USA.</title>
        <authorList>
            <person name="Schachtman D."/>
        </authorList>
    </citation>
    <scope>NUCLEOTIDE SEQUENCE [LARGE SCALE GENOMIC DNA]</scope>
    <source>
        <strain evidence="6 7">3262</strain>
    </source>
</reference>
<dbReference type="InterPro" id="IPR005467">
    <property type="entry name" value="His_kinase_dom"/>
</dbReference>
<dbReference type="PANTHER" id="PTHR43547">
    <property type="entry name" value="TWO-COMPONENT HISTIDINE KINASE"/>
    <property type="match status" value="1"/>
</dbReference>
<keyword evidence="4" id="KW-0812">Transmembrane</keyword>
<keyword evidence="6" id="KW-0808">Transferase</keyword>
<dbReference type="SUPFAM" id="SSF63829">
    <property type="entry name" value="Calcium-dependent phosphotriesterase"/>
    <property type="match status" value="2"/>
</dbReference>
<dbReference type="InterPro" id="IPR013783">
    <property type="entry name" value="Ig-like_fold"/>
</dbReference>
<dbReference type="Gene3D" id="2.130.10.10">
    <property type="entry name" value="YVTN repeat-like/Quinoprotein amine dehydrogenase"/>
    <property type="match status" value="2"/>
</dbReference>
<keyword evidence="7" id="KW-1185">Reference proteome</keyword>
<dbReference type="InterPro" id="IPR011110">
    <property type="entry name" value="Reg_prop"/>
</dbReference>
<comment type="catalytic activity">
    <reaction evidence="1">
        <text>ATP + protein L-histidine = ADP + protein N-phospho-L-histidine.</text>
        <dbReference type="EC" id="2.7.13.3"/>
    </reaction>
</comment>
<dbReference type="PRINTS" id="PR00344">
    <property type="entry name" value="BCTRLSENSOR"/>
</dbReference>
<dbReference type="RefSeq" id="WP_310093673.1">
    <property type="nucleotide sequence ID" value="NZ_JAVDUU010000002.1"/>
</dbReference>